<feature type="domain" description="Fibronectin type-III" evidence="9">
    <location>
        <begin position="211"/>
        <end position="296"/>
    </location>
</feature>
<evidence type="ECO:0000313" key="11">
    <source>
        <dbReference type="Proteomes" id="UP000229317"/>
    </source>
</evidence>
<evidence type="ECO:0000256" key="7">
    <source>
        <dbReference type="SAM" id="MobiDB-lite"/>
    </source>
</evidence>
<comment type="caution">
    <text evidence="10">The sequence shown here is derived from an EMBL/GenBank/DDBJ whole genome shotgun (WGS) entry which is preliminary data.</text>
</comment>
<keyword evidence="4" id="KW-0119">Carbohydrate metabolism</keyword>
<accession>A0A2H0KTI6</accession>
<evidence type="ECO:0000256" key="1">
    <source>
        <dbReference type="ARBA" id="ARBA00022729"/>
    </source>
</evidence>
<dbReference type="SUPFAM" id="SSF49265">
    <property type="entry name" value="Fibronectin type III"/>
    <property type="match status" value="1"/>
</dbReference>
<feature type="transmembrane region" description="Helical" evidence="8">
    <location>
        <begin position="12"/>
        <end position="32"/>
    </location>
</feature>
<dbReference type="SUPFAM" id="SSF49384">
    <property type="entry name" value="Carbohydrate-binding domain"/>
    <property type="match status" value="1"/>
</dbReference>
<dbReference type="Gene3D" id="2.60.40.10">
    <property type="entry name" value="Immunoglobulins"/>
    <property type="match status" value="1"/>
</dbReference>
<dbReference type="InterPro" id="IPR003961">
    <property type="entry name" value="FN3_dom"/>
</dbReference>
<dbReference type="GO" id="GO:0016798">
    <property type="term" value="F:hydrolase activity, acting on glycosyl bonds"/>
    <property type="evidence" value="ECO:0007669"/>
    <property type="project" value="UniProtKB-KW"/>
</dbReference>
<dbReference type="InterPro" id="IPR013783">
    <property type="entry name" value="Ig-like_fold"/>
</dbReference>
<dbReference type="GO" id="GO:0030246">
    <property type="term" value="F:carbohydrate binding"/>
    <property type="evidence" value="ECO:0007669"/>
    <property type="project" value="InterPro"/>
</dbReference>
<dbReference type="Gene3D" id="2.60.40.380">
    <property type="entry name" value="Purple acid phosphatase-like, N-terminal"/>
    <property type="match status" value="1"/>
</dbReference>
<dbReference type="FunFam" id="2.60.40.10:FF:001114">
    <property type="entry name" value="Chitinase A1"/>
    <property type="match status" value="1"/>
</dbReference>
<keyword evidence="6" id="KW-0624">Polysaccharide degradation</keyword>
<dbReference type="Pfam" id="PF16656">
    <property type="entry name" value="Pur_ac_phosph_N"/>
    <property type="match status" value="1"/>
</dbReference>
<dbReference type="GO" id="GO:0046872">
    <property type="term" value="F:metal ion binding"/>
    <property type="evidence" value="ECO:0007669"/>
    <property type="project" value="InterPro"/>
</dbReference>
<feature type="transmembrane region" description="Helical" evidence="8">
    <location>
        <begin position="745"/>
        <end position="762"/>
    </location>
</feature>
<dbReference type="InterPro" id="IPR036116">
    <property type="entry name" value="FN3_sf"/>
</dbReference>
<evidence type="ECO:0000313" key="10">
    <source>
        <dbReference type="EMBL" id="PIQ75469.1"/>
    </source>
</evidence>
<evidence type="ECO:0000256" key="6">
    <source>
        <dbReference type="ARBA" id="ARBA00023326"/>
    </source>
</evidence>
<reference evidence="10 11" key="1">
    <citation type="submission" date="2017-09" db="EMBL/GenBank/DDBJ databases">
        <title>Depth-based differentiation of microbial function through sediment-hosted aquifers and enrichment of novel symbionts in the deep terrestrial subsurface.</title>
        <authorList>
            <person name="Probst A.J."/>
            <person name="Ladd B."/>
            <person name="Jarett J.K."/>
            <person name="Geller-Mcgrath D.E."/>
            <person name="Sieber C.M."/>
            <person name="Emerson J.B."/>
            <person name="Anantharaman K."/>
            <person name="Thomas B.C."/>
            <person name="Malmstrom R."/>
            <person name="Stieglmeier M."/>
            <person name="Klingl A."/>
            <person name="Woyke T."/>
            <person name="Ryan C.M."/>
            <person name="Banfield J.F."/>
        </authorList>
    </citation>
    <scope>NUCLEOTIDE SEQUENCE [LARGE SCALE GENOMIC DNA]</scope>
    <source>
        <strain evidence="10">CG11_big_fil_rev_8_21_14_0_20_40_15</strain>
    </source>
</reference>
<evidence type="ECO:0000256" key="8">
    <source>
        <dbReference type="SAM" id="Phobius"/>
    </source>
</evidence>
<keyword evidence="2" id="KW-0677">Repeat</keyword>
<dbReference type="PANTHER" id="PTHR46708:SF2">
    <property type="entry name" value="FIBRONECTIN TYPE-III DOMAIN-CONTAINING PROTEIN"/>
    <property type="match status" value="1"/>
</dbReference>
<evidence type="ECO:0000256" key="4">
    <source>
        <dbReference type="ARBA" id="ARBA00023277"/>
    </source>
</evidence>
<dbReference type="SMART" id="SM00060">
    <property type="entry name" value="FN3"/>
    <property type="match status" value="2"/>
</dbReference>
<gene>
    <name evidence="10" type="ORF">COV84_01085</name>
</gene>
<protein>
    <recommendedName>
        <fullName evidence="9">Fibronectin type-III domain-containing protein</fullName>
    </recommendedName>
</protein>
<feature type="domain" description="Fibronectin type-III" evidence="9">
    <location>
        <begin position="414"/>
        <end position="504"/>
    </location>
</feature>
<keyword evidence="5" id="KW-0326">Glycosidase</keyword>
<evidence type="ECO:0000256" key="2">
    <source>
        <dbReference type="ARBA" id="ARBA00022737"/>
    </source>
</evidence>
<name>A0A2H0KTI6_9BACT</name>
<evidence type="ECO:0000259" key="9">
    <source>
        <dbReference type="PROSITE" id="PS50853"/>
    </source>
</evidence>
<dbReference type="GO" id="GO:0003993">
    <property type="term" value="F:acid phosphatase activity"/>
    <property type="evidence" value="ECO:0007669"/>
    <property type="project" value="InterPro"/>
</dbReference>
<dbReference type="InterPro" id="IPR050991">
    <property type="entry name" value="ECM_Regulatory_Proteins"/>
</dbReference>
<organism evidence="10 11">
    <name type="scientific">Candidatus Portnoybacteria bacterium CG11_big_fil_rev_8_21_14_0_20_40_15</name>
    <dbReference type="NCBI Taxonomy" id="1974817"/>
    <lineage>
        <taxon>Bacteria</taxon>
        <taxon>Candidatus Portnoyibacteriota</taxon>
    </lineage>
</organism>
<dbReference type="CDD" id="cd00063">
    <property type="entry name" value="FN3"/>
    <property type="match status" value="2"/>
</dbReference>
<keyword evidence="1" id="KW-0732">Signal</keyword>
<dbReference type="PANTHER" id="PTHR46708">
    <property type="entry name" value="TENASCIN"/>
    <property type="match status" value="1"/>
</dbReference>
<dbReference type="CDD" id="cd08547">
    <property type="entry name" value="Type_II_cohesin"/>
    <property type="match status" value="1"/>
</dbReference>
<feature type="region of interest" description="Disordered" evidence="7">
    <location>
        <begin position="396"/>
        <end position="415"/>
    </location>
</feature>
<evidence type="ECO:0000256" key="5">
    <source>
        <dbReference type="ARBA" id="ARBA00023295"/>
    </source>
</evidence>
<dbReference type="InterPro" id="IPR008965">
    <property type="entry name" value="CBM2/CBM3_carb-bd_dom_sf"/>
</dbReference>
<dbReference type="Proteomes" id="UP000229317">
    <property type="component" value="Unassembled WGS sequence"/>
</dbReference>
<proteinExistence type="predicted"/>
<keyword evidence="3" id="KW-0378">Hydrolase</keyword>
<keyword evidence="8" id="KW-0472">Membrane</keyword>
<dbReference type="EMBL" id="PCVO01000017">
    <property type="protein sequence ID" value="PIQ75469.1"/>
    <property type="molecule type" value="Genomic_DNA"/>
</dbReference>
<dbReference type="InterPro" id="IPR015914">
    <property type="entry name" value="PAPs_N"/>
</dbReference>
<keyword evidence="8" id="KW-0812">Transmembrane</keyword>
<dbReference type="AlphaFoldDB" id="A0A2H0KTI6"/>
<keyword evidence="8" id="KW-1133">Transmembrane helix</keyword>
<dbReference type="PROSITE" id="PS50853">
    <property type="entry name" value="FN3"/>
    <property type="match status" value="2"/>
</dbReference>
<sequence length="763" mass="79773">MQIIKNELKEKINIFIFLAFAILVGAVFFISFRDSGADRSLLQKSSPRLYAALVGNTTQATLKLTPDTGTYNVNDNFSVDIYVDTNSQNVDTVAAYLNYNSVNFQVVSIDTTGSLFTMQAENDYATPGVIKITRGIPAPSFVNNSNGFVAKINFKAVSSANPSSDNITFNFVAGDANRSNVFLAGNPLLSGVYNGRYTVSGGSSDSQAPSVPTNLSASAVSSSQINLSWTASTDNVGVTGYRIFRNGVQAGTSATNSYNDSGLSPSTTYNYNVSAYDAAGNESGQSSQASATTQSGNVPVTLSVSLSASPSSGAAPLSGVSLTVNVSGGSGNINYTFYCNRSDSGINITTPYDIKIDNQSQTSYTASNICNYSSAGSYTAKVIVERDSSQAESRVTVTVTSSQPPPPSDTTPPAISSVSASLITSNSATINWATNEVASSQVEYGLNTNYGTLSGFNSSLVTSHSVFLSGLSPSTTYHYRVKSSDTAGNPATSGDYTFITTAASLTLSVNLSAAPSSGVAPLSGVDLIASVSGSATGNINYTFYCNRGDIGINITTPYQGKFDNQAQTSYTANDICNYQASGSYGAKVIAERGSYKAEARVSVIVNPKPAGGGASGGGSATNFKPIGYIDEANGNLVSGWVFDANANTSPVTVHIYVDGTMVGSSVANLSRSDIMGAGSVVKDVNHGFSYNFSNLSQGEHTVRVYAIDVPAGNEIELGSSPKTITVEESLSFLKSVPKAILTNQILFFISLFIIIFIILKMIF</sequence>
<dbReference type="GO" id="GO:0000272">
    <property type="term" value="P:polysaccharide catabolic process"/>
    <property type="evidence" value="ECO:0007669"/>
    <property type="project" value="UniProtKB-KW"/>
</dbReference>
<dbReference type="Pfam" id="PF00041">
    <property type="entry name" value="fn3"/>
    <property type="match status" value="1"/>
</dbReference>
<evidence type="ECO:0000256" key="3">
    <source>
        <dbReference type="ARBA" id="ARBA00022801"/>
    </source>
</evidence>